<protein>
    <submittedName>
        <fullName evidence="1">NACHT domain-containing protein</fullName>
    </submittedName>
</protein>
<dbReference type="InterPro" id="IPR027417">
    <property type="entry name" value="P-loop_NTPase"/>
</dbReference>
<gene>
    <name evidence="1" type="ORF">ACFPN2_37860</name>
</gene>
<dbReference type="Gene3D" id="3.40.50.300">
    <property type="entry name" value="P-loop containing nucleotide triphosphate hydrolases"/>
    <property type="match status" value="1"/>
</dbReference>
<dbReference type="RefSeq" id="WP_380606439.1">
    <property type="nucleotide sequence ID" value="NZ_JBHSDU010000015.1"/>
</dbReference>
<dbReference type="SUPFAM" id="SSF52540">
    <property type="entry name" value="P-loop containing nucleoside triphosphate hydrolases"/>
    <property type="match status" value="1"/>
</dbReference>
<proteinExistence type="predicted"/>
<reference evidence="2" key="1">
    <citation type="journal article" date="2019" name="Int. J. Syst. Evol. Microbiol.">
        <title>The Global Catalogue of Microorganisms (GCM) 10K type strain sequencing project: providing services to taxonomists for standard genome sequencing and annotation.</title>
        <authorList>
            <consortium name="The Broad Institute Genomics Platform"/>
            <consortium name="The Broad Institute Genome Sequencing Center for Infectious Disease"/>
            <person name="Wu L."/>
            <person name="Ma J."/>
        </authorList>
    </citation>
    <scope>NUCLEOTIDE SEQUENCE [LARGE SCALE GENOMIC DNA]</scope>
    <source>
        <strain evidence="2">CGMCC 1.10759</strain>
    </source>
</reference>
<organism evidence="1 2">
    <name type="scientific">Steroidobacter flavus</name>
    <dbReference type="NCBI Taxonomy" id="1842136"/>
    <lineage>
        <taxon>Bacteria</taxon>
        <taxon>Pseudomonadati</taxon>
        <taxon>Pseudomonadota</taxon>
        <taxon>Gammaproteobacteria</taxon>
        <taxon>Steroidobacterales</taxon>
        <taxon>Steroidobacteraceae</taxon>
        <taxon>Steroidobacter</taxon>
    </lineage>
</organism>
<name>A0ABV8T6F0_9GAMM</name>
<keyword evidence="2" id="KW-1185">Reference proteome</keyword>
<evidence type="ECO:0000313" key="1">
    <source>
        <dbReference type="EMBL" id="MFC4314890.1"/>
    </source>
</evidence>
<dbReference type="EMBL" id="JBHSDU010000015">
    <property type="protein sequence ID" value="MFC4314890.1"/>
    <property type="molecule type" value="Genomic_DNA"/>
</dbReference>
<sequence length="1324" mass="148540">MTLFQGFCPTSFEQFIRVLALQILGPGVTVFGAGPDGGREACFRGTVPYPFPPAQQWSGYGVIQAKFKQKRETTAKDQQWAATQLRSELERWLKRDERHPKPDYLIFCTNVELTSAPRGGRARIEKLLAAGANALGLKDVCIWDGVQLRGFVDRYESIRSRFSYFLTTGDLLGQFANRLSWHCDSDSVLTTYLCRELLQDEDARLSQAGDRSEDRIKLADVFVDLPVADIKPLAGDRSQQPIQSLHELATIASGKLDPLTLHEHTTRLAQDGQRMPLHSRYLLLGGPGSGKSTVVQFLAQINRAALLDRRPKHRLEGRVKNIVDALRARCRADLTEWPATPRFPIRIELNSFAQALASKEDGIETLSAYLRRNLSRDVQISHAELRSWLQMYPWLVVLDGLDEVPSSTNRREVVAAIQHFLAEARDLEADLLVVASTRPDGYHGELDGEDVTSRVLLPLPRKRALAYARRYVDAKSAGSDDPRSTALMTIIGKAIKSPLVARLMTSPLQVTFMVAVIAAIGRPSESRWQLFTDYYRTIYERELHKAVRPFNRILHERRQDIDALHHRIGFLLQARGEFVGGLDAALTAEEFEGLVDAALREDGLDHDELAEQRRMIVDAAKMRLVFITSRRANRLSFDVRSLQEYMAAAYLTDTDAADILQRLKAIARSAHWRNTLLFAIGRFFIEPRMRQHRDLVRLLCDDLNREDPPHANVKSGSRLALEILESGVVGNVPHVSRSLAECALKLLEIPPGLFEKNSIRLAGVHEEFMQPEYHCAVSIWLGQTEKQRTLSAWLLLLRLEQSGVAWAAEMARTHWPTSSSAGLMIMERWFGGAYDNQRTFTSAYWNLNDGHRHYRALSEMEVQRLDALIPRLPLRTCYQLISRTRNQRACLRKTRWLHALRRLFSKRRLEVSVSSAEVPDCLTLFLVRMQPRHKMRSMTRLLSQIDDTMDESWRQLQAVLQFTVEPTAGNLAAALRTLHRLGDDLDRELCMQFAPWPLTCCLSADSSQCSLETLAIQAEEGRLGDTDHWLSLQKHWRTPDLYAAEFIDSLHDNPLPLIGATVRIGADVAALMLSTTGVVQLLAGMLEDLPHSYARYHLIDALVTIMALSPAAIRVDPARVHPHLIAAARAGTVYSIPFTAETMQGIHADYYDALGSSTNLFSSSLPWALNQVSVDPLLLEFCAHPTRVGLLTCVVACIASGATLLPATLLQVTGHEVWNEHRWAHLFVQICRTDLEEQAALTLAAELPGIIESDSAPGSLLRLLILTLDKRAANAPTLEPILLAACALISATQWELLADAEHVKYRFSLTQTSELPALLSGSAR</sequence>
<accession>A0ABV8T6F0</accession>
<dbReference type="Proteomes" id="UP001595904">
    <property type="component" value="Unassembled WGS sequence"/>
</dbReference>
<comment type="caution">
    <text evidence="1">The sequence shown here is derived from an EMBL/GenBank/DDBJ whole genome shotgun (WGS) entry which is preliminary data.</text>
</comment>
<evidence type="ECO:0000313" key="2">
    <source>
        <dbReference type="Proteomes" id="UP001595904"/>
    </source>
</evidence>